<keyword evidence="2" id="KW-1185">Reference proteome</keyword>
<protein>
    <submittedName>
        <fullName evidence="1">Uncharacterized protein</fullName>
    </submittedName>
</protein>
<proteinExistence type="predicted"/>
<sequence>MTLRRNSSLFVEGLSGRGSTFIGNEKESCERLLSGTRQHFRRKRLFFFYSFFFSPLLDSSVVEEDDAIIRRLINIHLVFVGGETIFPALCS</sequence>
<organism evidence="1 2">
    <name type="scientific">Caerostris extrusa</name>
    <name type="common">Bark spider</name>
    <name type="synonym">Caerostris bankana</name>
    <dbReference type="NCBI Taxonomy" id="172846"/>
    <lineage>
        <taxon>Eukaryota</taxon>
        <taxon>Metazoa</taxon>
        <taxon>Ecdysozoa</taxon>
        <taxon>Arthropoda</taxon>
        <taxon>Chelicerata</taxon>
        <taxon>Arachnida</taxon>
        <taxon>Araneae</taxon>
        <taxon>Araneomorphae</taxon>
        <taxon>Entelegynae</taxon>
        <taxon>Araneoidea</taxon>
        <taxon>Araneidae</taxon>
        <taxon>Caerostris</taxon>
    </lineage>
</organism>
<accession>A0AAV4N8M6</accession>
<gene>
    <name evidence="1" type="ORF">CEXT_621871</name>
</gene>
<dbReference type="AlphaFoldDB" id="A0AAV4N8M6"/>
<dbReference type="Proteomes" id="UP001054945">
    <property type="component" value="Unassembled WGS sequence"/>
</dbReference>
<comment type="caution">
    <text evidence="1">The sequence shown here is derived from an EMBL/GenBank/DDBJ whole genome shotgun (WGS) entry which is preliminary data.</text>
</comment>
<evidence type="ECO:0000313" key="1">
    <source>
        <dbReference type="EMBL" id="GIX80704.1"/>
    </source>
</evidence>
<evidence type="ECO:0000313" key="2">
    <source>
        <dbReference type="Proteomes" id="UP001054945"/>
    </source>
</evidence>
<dbReference type="EMBL" id="BPLR01003055">
    <property type="protein sequence ID" value="GIX80704.1"/>
    <property type="molecule type" value="Genomic_DNA"/>
</dbReference>
<reference evidence="1 2" key="1">
    <citation type="submission" date="2021-06" db="EMBL/GenBank/DDBJ databases">
        <title>Caerostris extrusa draft genome.</title>
        <authorList>
            <person name="Kono N."/>
            <person name="Arakawa K."/>
        </authorList>
    </citation>
    <scope>NUCLEOTIDE SEQUENCE [LARGE SCALE GENOMIC DNA]</scope>
</reference>
<name>A0AAV4N8M6_CAEEX</name>